<feature type="transmembrane region" description="Helical" evidence="1">
    <location>
        <begin position="145"/>
        <end position="166"/>
    </location>
</feature>
<gene>
    <name evidence="2" type="ORF">CTEN210_02733</name>
</gene>
<protein>
    <submittedName>
        <fullName evidence="2">Uncharacterized protein</fullName>
    </submittedName>
</protein>
<sequence>MPYHDAIPKLLYVGELLYAVMAMCVATIFALFHVKILEPKLGKIFGSFSSFLLIVGSYMSIHLLIQEIFGGVKEYVTQIVIENLYGWSTVAITGLTIAAIFKWLKLSLVEMTSVSVVVAACSVFISNHIKVNELSSLSDKIMIQWIAWNIGYGAMFCYLILVIQELQEPGEKECRSINIYQDLKQPFYRAITTFFAQVFLINIYSAAIIQDIEAFENENNQTGQDEKQYATIDWAFYGIAVLAVSAYVFKHNPFKYVFKGTIFWSQVMKQEFSYNVSSSIFSKIKICFRIFADIYVNVTMLSYILVVLPYTTSHSTEPMEFVLNLVAIFSIIDIDDLSPEVLDRRSADARFKLLEQAVLDLQCEVMESRDVRRRHEEKQSKVESFDDGISAISFATENLSVEDDYDGRRGNNMNIEYNQSRRSRHYENV</sequence>
<organism evidence="2 3">
    <name type="scientific">Chaetoceros tenuissimus</name>
    <dbReference type="NCBI Taxonomy" id="426638"/>
    <lineage>
        <taxon>Eukaryota</taxon>
        <taxon>Sar</taxon>
        <taxon>Stramenopiles</taxon>
        <taxon>Ochrophyta</taxon>
        <taxon>Bacillariophyta</taxon>
        <taxon>Coscinodiscophyceae</taxon>
        <taxon>Chaetocerotophycidae</taxon>
        <taxon>Chaetocerotales</taxon>
        <taxon>Chaetocerotaceae</taxon>
        <taxon>Chaetoceros</taxon>
    </lineage>
</organism>
<accession>A0AAD3CK56</accession>
<comment type="caution">
    <text evidence="2">The sequence shown here is derived from an EMBL/GenBank/DDBJ whole genome shotgun (WGS) entry which is preliminary data.</text>
</comment>
<evidence type="ECO:0000313" key="2">
    <source>
        <dbReference type="EMBL" id="GFH46259.1"/>
    </source>
</evidence>
<keyword evidence="3" id="KW-1185">Reference proteome</keyword>
<feature type="transmembrane region" description="Helical" evidence="1">
    <location>
        <begin position="290"/>
        <end position="310"/>
    </location>
</feature>
<keyword evidence="1" id="KW-1133">Transmembrane helix</keyword>
<feature type="transmembrane region" description="Helical" evidence="1">
    <location>
        <begin position="44"/>
        <end position="64"/>
    </location>
</feature>
<feature type="transmembrane region" description="Helical" evidence="1">
    <location>
        <begin position="84"/>
        <end position="101"/>
    </location>
</feature>
<reference evidence="2 3" key="1">
    <citation type="journal article" date="2021" name="Sci. Rep.">
        <title>The genome of the diatom Chaetoceros tenuissimus carries an ancient integrated fragment of an extant virus.</title>
        <authorList>
            <person name="Hongo Y."/>
            <person name="Kimura K."/>
            <person name="Takaki Y."/>
            <person name="Yoshida Y."/>
            <person name="Baba S."/>
            <person name="Kobayashi G."/>
            <person name="Nagasaki K."/>
            <person name="Hano T."/>
            <person name="Tomaru Y."/>
        </authorList>
    </citation>
    <scope>NUCLEOTIDE SEQUENCE [LARGE SCALE GENOMIC DNA]</scope>
    <source>
        <strain evidence="2 3">NIES-3715</strain>
    </source>
</reference>
<keyword evidence="1" id="KW-0812">Transmembrane</keyword>
<feature type="transmembrane region" description="Helical" evidence="1">
    <location>
        <begin position="229"/>
        <end position="249"/>
    </location>
</feature>
<dbReference type="Proteomes" id="UP001054902">
    <property type="component" value="Unassembled WGS sequence"/>
</dbReference>
<evidence type="ECO:0000256" key="1">
    <source>
        <dbReference type="SAM" id="Phobius"/>
    </source>
</evidence>
<dbReference type="AlphaFoldDB" id="A0AAD3CK56"/>
<name>A0AAD3CK56_9STRA</name>
<keyword evidence="1" id="KW-0472">Membrane</keyword>
<feature type="transmembrane region" description="Helical" evidence="1">
    <location>
        <begin position="187"/>
        <end position="209"/>
    </location>
</feature>
<feature type="transmembrane region" description="Helical" evidence="1">
    <location>
        <begin position="108"/>
        <end position="125"/>
    </location>
</feature>
<dbReference type="EMBL" id="BLLK01000022">
    <property type="protein sequence ID" value="GFH46259.1"/>
    <property type="molecule type" value="Genomic_DNA"/>
</dbReference>
<feature type="transmembrane region" description="Helical" evidence="1">
    <location>
        <begin position="12"/>
        <end position="32"/>
    </location>
</feature>
<evidence type="ECO:0000313" key="3">
    <source>
        <dbReference type="Proteomes" id="UP001054902"/>
    </source>
</evidence>
<proteinExistence type="predicted"/>